<reference evidence="3" key="1">
    <citation type="submission" date="2016-10" db="EMBL/GenBank/DDBJ databases">
        <authorList>
            <person name="Varghese N."/>
            <person name="Submissions S."/>
        </authorList>
    </citation>
    <scope>NUCLEOTIDE SEQUENCE [LARGE SCALE GENOMIC DNA]</scope>
    <source>
        <strain evidence="3">YR281</strain>
    </source>
</reference>
<dbReference type="Gene3D" id="2.60.120.10">
    <property type="entry name" value="Jelly Rolls"/>
    <property type="match status" value="2"/>
</dbReference>
<accession>A0A7Z7B220</accession>
<comment type="caution">
    <text evidence="3">The sequence shown here is derived from an EMBL/GenBank/DDBJ whole genome shotgun (WGS) entry which is preliminary data.</text>
</comment>
<evidence type="ECO:0000256" key="1">
    <source>
        <dbReference type="ARBA" id="ARBA00023125"/>
    </source>
</evidence>
<dbReference type="GO" id="GO:0006355">
    <property type="term" value="P:regulation of DNA-templated transcription"/>
    <property type="evidence" value="ECO:0007669"/>
    <property type="project" value="InterPro"/>
</dbReference>
<sequence>MQDFKREFERRKALFVDQTAAHARDNHYWEPVIITRDEIEAEVERLAALPAPADGRRQSLIVHPSARHGSPGLAPGIQVMLQVLLPGESTKPMRHNATEVNFCIRGGGTTVVAGREISFSQYDVWNHPSYATYSHTNDSNDIQVRLTYSNVPLLQHMEVYVPDYEAPIAQTGGNETPQQVAIDPKRQNPYGMFPIGTDGGLLMPYETLINPTAVQSNPLHFPWHHVKQELDKLEALGIDYVGRRLYMMYNPATGRTNGITPNFFATMTIRPPKIIDRPHRHVSAAINYYFSGSGYSMVAGNRYEWKAGDLMLSAPGWAVHNHASYDDYVYELTIQDQPLNIYMESLLWQESLKEPPALLGTESGFKTNREKTTA</sequence>
<keyword evidence="4" id="KW-1185">Reference proteome</keyword>
<keyword evidence="1" id="KW-0238">DNA-binding</keyword>
<dbReference type="GO" id="GO:0051213">
    <property type="term" value="F:dioxygenase activity"/>
    <property type="evidence" value="ECO:0007669"/>
    <property type="project" value="UniProtKB-KW"/>
</dbReference>
<feature type="domain" description="AraC-type arabinose-binding/dimerisation" evidence="2">
    <location>
        <begin position="277"/>
        <end position="350"/>
    </location>
</feature>
<evidence type="ECO:0000313" key="3">
    <source>
        <dbReference type="EMBL" id="SDH24785.1"/>
    </source>
</evidence>
<protein>
    <submittedName>
        <fullName evidence="3">Gentisate 1,2-dioxygenase</fullName>
    </submittedName>
</protein>
<dbReference type="InterPro" id="IPR003313">
    <property type="entry name" value="AraC-bd"/>
</dbReference>
<name>A0A7Z7B220_9BURK</name>
<dbReference type="InterPro" id="IPR047183">
    <property type="entry name" value="GDO-like"/>
</dbReference>
<proteinExistence type="predicted"/>
<organism evidence="3 4">
    <name type="scientific">Paraburkholderia steynii</name>
    <dbReference type="NCBI Taxonomy" id="1245441"/>
    <lineage>
        <taxon>Bacteria</taxon>
        <taxon>Pseudomonadati</taxon>
        <taxon>Pseudomonadota</taxon>
        <taxon>Betaproteobacteria</taxon>
        <taxon>Burkholderiales</taxon>
        <taxon>Burkholderiaceae</taxon>
        <taxon>Paraburkholderia</taxon>
    </lineage>
</organism>
<dbReference type="Pfam" id="PF02311">
    <property type="entry name" value="AraC_binding"/>
    <property type="match status" value="1"/>
</dbReference>
<dbReference type="RefSeq" id="WP_091776332.1">
    <property type="nucleotide sequence ID" value="NZ_FNDI01000003.1"/>
</dbReference>
<dbReference type="SUPFAM" id="SSF51182">
    <property type="entry name" value="RmlC-like cupins"/>
    <property type="match status" value="1"/>
</dbReference>
<gene>
    <name evidence="3" type="ORF">SAMN04487926_10359</name>
</gene>
<dbReference type="InterPro" id="IPR014710">
    <property type="entry name" value="RmlC-like_jellyroll"/>
</dbReference>
<evidence type="ECO:0000259" key="2">
    <source>
        <dbReference type="Pfam" id="PF02311"/>
    </source>
</evidence>
<dbReference type="GO" id="GO:0003677">
    <property type="term" value="F:DNA binding"/>
    <property type="evidence" value="ECO:0007669"/>
    <property type="project" value="UniProtKB-KW"/>
</dbReference>
<dbReference type="PANTHER" id="PTHR41517">
    <property type="entry name" value="1,2-DIOXYGENASE PROTEIN-RELATED"/>
    <property type="match status" value="1"/>
</dbReference>
<dbReference type="EMBL" id="FNDI01000003">
    <property type="protein sequence ID" value="SDH24785.1"/>
    <property type="molecule type" value="Genomic_DNA"/>
</dbReference>
<dbReference type="Proteomes" id="UP000198900">
    <property type="component" value="Unassembled WGS sequence"/>
</dbReference>
<dbReference type="InterPro" id="IPR011051">
    <property type="entry name" value="RmlC_Cupin_sf"/>
</dbReference>
<dbReference type="AlphaFoldDB" id="A0A7Z7B220"/>
<evidence type="ECO:0000313" key="4">
    <source>
        <dbReference type="Proteomes" id="UP000198900"/>
    </source>
</evidence>
<dbReference type="PANTHER" id="PTHR41517:SF1">
    <property type="entry name" value="CUPIN"/>
    <property type="match status" value="1"/>
</dbReference>